<evidence type="ECO:0000256" key="6">
    <source>
        <dbReference type="ARBA" id="ARBA00044122"/>
    </source>
</evidence>
<dbReference type="InterPro" id="IPR042529">
    <property type="entry name" value="IF_2B-like_C"/>
</dbReference>
<dbReference type="GO" id="GO:0003743">
    <property type="term" value="F:translation initiation factor activity"/>
    <property type="evidence" value="ECO:0007669"/>
    <property type="project" value="UniProtKB-KW"/>
</dbReference>
<keyword evidence="4 10" id="KW-0396">Initiation factor</keyword>
<dbReference type="InterPro" id="IPR037171">
    <property type="entry name" value="NagB/RpiA_transferase-like"/>
</dbReference>
<dbReference type="EMBL" id="GANO01002526">
    <property type="protein sequence ID" value="JAB57345.1"/>
    <property type="molecule type" value="mRNA"/>
</dbReference>
<keyword evidence="5" id="KW-0648">Protein biosynthesis</keyword>
<dbReference type="AlphaFoldDB" id="U5ES47"/>
<dbReference type="Pfam" id="PF01008">
    <property type="entry name" value="IF-2B"/>
    <property type="match status" value="1"/>
</dbReference>
<evidence type="ECO:0000256" key="2">
    <source>
        <dbReference type="ARBA" id="ARBA00007251"/>
    </source>
</evidence>
<protein>
    <recommendedName>
        <fullName evidence="6">Translation initiation factor eIF2B subunit beta</fullName>
    </recommendedName>
    <alternativeName>
        <fullName evidence="7">eIF2B GDP-GTP exchange factor subunit beta</fullName>
    </alternativeName>
</protein>
<evidence type="ECO:0000256" key="3">
    <source>
        <dbReference type="ARBA" id="ARBA00022490"/>
    </source>
</evidence>
<dbReference type="PANTHER" id="PTHR45859">
    <property type="entry name" value="TRANSLATION INITIATION FACTOR EIF-2B SUBUNIT BETA"/>
    <property type="match status" value="1"/>
</dbReference>
<comment type="subunit">
    <text evidence="8">Component of the translation initiation factor 2B (eIF2B) complex which is a heterodecamer of two sets of five different subunits: alpha, beta, gamma, delta and epsilon. Subunits alpha, beta and delta comprise a regulatory subcomplex and subunits epsilon and gamma comprise a catalytic subcomplex. Within the complex, the hexameric regulatory complex resides at the center, with the two heterodimeric catalytic subcomplexes bound on opposite sides.</text>
</comment>
<dbReference type="GO" id="GO:0005851">
    <property type="term" value="C:eukaryotic translation initiation factor 2B complex"/>
    <property type="evidence" value="ECO:0007669"/>
    <property type="project" value="UniProtKB-ARBA"/>
</dbReference>
<evidence type="ECO:0000256" key="8">
    <source>
        <dbReference type="ARBA" id="ARBA00046432"/>
    </source>
</evidence>
<dbReference type="Gene3D" id="3.40.50.10470">
    <property type="entry name" value="Translation initiation factor eif-2b, domain 2"/>
    <property type="match status" value="1"/>
</dbReference>
<comment type="subcellular location">
    <subcellularLocation>
        <location evidence="1">Cytoplasm</location>
        <location evidence="1">Cytosol</location>
    </subcellularLocation>
</comment>
<proteinExistence type="evidence at transcript level"/>
<comment type="similarity">
    <text evidence="2 9">Belongs to the eIF-2B alpha/beta/delta subunits family.</text>
</comment>
<evidence type="ECO:0000313" key="10">
    <source>
        <dbReference type="EMBL" id="JAB57345.1"/>
    </source>
</evidence>
<dbReference type="InterPro" id="IPR051855">
    <property type="entry name" value="eIF2B_beta_subunit"/>
</dbReference>
<accession>U5ES47</accession>
<dbReference type="FunFam" id="3.40.50.10470:FF:000009">
    <property type="entry name" value="Translation initiation factor eIF2B subunit"/>
    <property type="match status" value="1"/>
</dbReference>
<dbReference type="SUPFAM" id="SSF100950">
    <property type="entry name" value="NagB/RpiA/CoA transferase-like"/>
    <property type="match status" value="1"/>
</dbReference>
<name>U5ES47_9DIPT</name>
<evidence type="ECO:0000256" key="5">
    <source>
        <dbReference type="ARBA" id="ARBA00022917"/>
    </source>
</evidence>
<evidence type="ECO:0000256" key="1">
    <source>
        <dbReference type="ARBA" id="ARBA00004514"/>
    </source>
</evidence>
<organism evidence="10">
    <name type="scientific">Corethrella appendiculata</name>
    <dbReference type="NCBI Taxonomy" id="1370023"/>
    <lineage>
        <taxon>Eukaryota</taxon>
        <taxon>Metazoa</taxon>
        <taxon>Ecdysozoa</taxon>
        <taxon>Arthropoda</taxon>
        <taxon>Hexapoda</taxon>
        <taxon>Insecta</taxon>
        <taxon>Pterygota</taxon>
        <taxon>Neoptera</taxon>
        <taxon>Endopterygota</taxon>
        <taxon>Diptera</taxon>
        <taxon>Nematocera</taxon>
        <taxon>Culicoidea</taxon>
        <taxon>Chaoboridae</taxon>
        <taxon>Corethrella</taxon>
    </lineage>
</organism>
<keyword evidence="3" id="KW-0963">Cytoplasm</keyword>
<sequence>MTGLKVENPLENVTKLIHDVKLRKIEGSFRLANCTLELCKEIITTIEWKTAEQLMNILHVQGNILSSALPHEVVIGNIIRRILKIIREEYDSSVQVKHQYECDTQSIAKSLHKLVTQTSDQDKIVDYSKPQDGLKSALLDHMQEIETELETSLDNLAEQSVEHIHSSELIMTLGYSVTVEKFLKNAAKHRKIEVIVAECAPGCKGQQLAASLAKFKIETTLIPDSSIFAMMSRVNKVIIGTHCVLANGGLRAICGSYSLALAAKHYSVPVIVLAPMYKLTPIFLCNYEQDAFNIVGSTETVLPYNSIAARFCKAYSPIFDYVPPELVTLFISNVGGNAPSYVYRLLSELYYSEDYEL</sequence>
<dbReference type="GO" id="GO:0005085">
    <property type="term" value="F:guanyl-nucleotide exchange factor activity"/>
    <property type="evidence" value="ECO:0007669"/>
    <property type="project" value="TreeGrafter"/>
</dbReference>
<evidence type="ECO:0000256" key="4">
    <source>
        <dbReference type="ARBA" id="ARBA00022540"/>
    </source>
</evidence>
<reference evidence="10" key="1">
    <citation type="journal article" date="2014" name="Insect Biochem. Mol. Biol.">
        <title>An insight into the sialome of the frog biting fly, Corethrella appendiculata.</title>
        <authorList>
            <person name="Ribeiro J.M.C."/>
            <person name="Chagas A.C."/>
            <person name="Pham V.M."/>
            <person name="Lounibos L.P."/>
            <person name="Calvo E."/>
        </authorList>
    </citation>
    <scope>NUCLEOTIDE SEQUENCE</scope>
    <source>
        <tissue evidence="10">Salivary glands</tissue>
    </source>
</reference>
<dbReference type="PANTHER" id="PTHR45859:SF1">
    <property type="entry name" value="TRANSLATION INITIATION FACTOR EIF-2B SUBUNIT BETA"/>
    <property type="match status" value="1"/>
</dbReference>
<dbReference type="InterPro" id="IPR000649">
    <property type="entry name" value="IF-2B-related"/>
</dbReference>
<evidence type="ECO:0000256" key="9">
    <source>
        <dbReference type="RuleBase" id="RU003814"/>
    </source>
</evidence>
<evidence type="ECO:0000256" key="7">
    <source>
        <dbReference type="ARBA" id="ARBA00044228"/>
    </source>
</evidence>
<dbReference type="GO" id="GO:0005829">
    <property type="term" value="C:cytosol"/>
    <property type="evidence" value="ECO:0007669"/>
    <property type="project" value="UniProtKB-SubCell"/>
</dbReference>